<keyword evidence="3 4" id="KW-0732">Signal</keyword>
<evidence type="ECO:0000313" key="5">
    <source>
        <dbReference type="Proteomes" id="UP001652625"/>
    </source>
</evidence>
<evidence type="ECO:0000256" key="1">
    <source>
        <dbReference type="ARBA" id="ARBA00004613"/>
    </source>
</evidence>
<dbReference type="PANTHER" id="PTHR12113">
    <property type="entry name" value="DICKKOPF3-LIKE 3"/>
    <property type="match status" value="1"/>
</dbReference>
<dbReference type="Proteomes" id="UP001652625">
    <property type="component" value="Chromosome 12"/>
</dbReference>
<accession>A0ABM4D868</accession>
<gene>
    <name evidence="6" type="primary">LOC101241002</name>
</gene>
<organism evidence="5 6">
    <name type="scientific">Hydra vulgaris</name>
    <name type="common">Hydra</name>
    <name type="synonym">Hydra attenuata</name>
    <dbReference type="NCBI Taxonomy" id="6087"/>
    <lineage>
        <taxon>Eukaryota</taxon>
        <taxon>Metazoa</taxon>
        <taxon>Cnidaria</taxon>
        <taxon>Hydrozoa</taxon>
        <taxon>Hydroidolina</taxon>
        <taxon>Anthoathecata</taxon>
        <taxon>Aplanulata</taxon>
        <taxon>Hydridae</taxon>
        <taxon>Hydra</taxon>
    </lineage>
</organism>
<proteinExistence type="predicted"/>
<evidence type="ECO:0000256" key="4">
    <source>
        <dbReference type="SAM" id="SignalP"/>
    </source>
</evidence>
<dbReference type="GeneID" id="101241002"/>
<dbReference type="RefSeq" id="XP_065670504.1">
    <property type="nucleotide sequence ID" value="XM_065814432.1"/>
</dbReference>
<evidence type="ECO:0000256" key="2">
    <source>
        <dbReference type="ARBA" id="ARBA00022525"/>
    </source>
</evidence>
<evidence type="ECO:0000256" key="3">
    <source>
        <dbReference type="ARBA" id="ARBA00022729"/>
    </source>
</evidence>
<sequence length="520" mass="59362">MLFKTFLFSLIFTSLLVVNYTKIQDEAERFFTIDENGNLLEAKETVYFTENYKILTPPKQNMGSSLIIHRSPSNKIENNAEASNKGIVQNFDLTKTFSELNSFNETKGEKVLHKNIIAVHLIKNSLNKKLNNKKTNFEYSKTFLPSYRPKSINVAHIQKAKITSYSKNVYNPMTSLKPITSMEFNLKETFRNLTQNTSQTAIKASSINNVNNVFEEEITINILNKTKVEPKASKINETKNNYFEDKKNNINAKNMLTNSTMKGYLSKNSNFTISKIGIFYNDEEKENNLSYSKRKFGENWKLLKNSNKSSNSYLLPNQKHVYTNQTLINSSKIDFSHENVFLKSHSLHLADTTEFVKLISDQPGYEKFTDLKALKKTNIVECTSSSMCPINKYCSNLLCYDCQKTTHACVEDEHCCKGLSCIYGRCDNKEKGTPGSICEKDTDCNGDSCCVIEPTIYENHGTCKRKLEEFHQCAPVLFRKVWIEEEKPKCGPCKDGLKCIEKGIIGSHLVCMKDEKIASN</sequence>
<keyword evidence="2" id="KW-0964">Secreted</keyword>
<feature type="chain" id="PRO_5046647533" evidence="4">
    <location>
        <begin position="24"/>
        <end position="520"/>
    </location>
</feature>
<reference evidence="6" key="1">
    <citation type="submission" date="2025-08" db="UniProtKB">
        <authorList>
            <consortium name="RefSeq"/>
        </authorList>
    </citation>
    <scope>IDENTIFICATION</scope>
</reference>
<feature type="signal peptide" evidence="4">
    <location>
        <begin position="1"/>
        <end position="23"/>
    </location>
</feature>
<comment type="subcellular location">
    <subcellularLocation>
        <location evidence="1">Secreted</location>
    </subcellularLocation>
</comment>
<evidence type="ECO:0000313" key="6">
    <source>
        <dbReference type="RefSeq" id="XP_065670504.1"/>
    </source>
</evidence>
<keyword evidence="5" id="KW-1185">Reference proteome</keyword>
<protein>
    <submittedName>
        <fullName evidence="6">Uncharacterized protein LOC101241002 isoform X1</fullName>
    </submittedName>
</protein>
<dbReference type="InterPro" id="IPR039863">
    <property type="entry name" value="DKK1-4"/>
</dbReference>
<dbReference type="Gene3D" id="2.10.80.10">
    <property type="entry name" value="Lipase, subunit A"/>
    <property type="match status" value="1"/>
</dbReference>
<name>A0ABM4D868_HYDVU</name>
<dbReference type="PANTHER" id="PTHR12113:SF6">
    <property type="entry name" value="DICKKOPF N-TERMINAL CYSTEINE-RICH DOMAIN-CONTAINING PROTEIN"/>
    <property type="match status" value="1"/>
</dbReference>